<dbReference type="PROSITE" id="PS00518">
    <property type="entry name" value="ZF_RING_1"/>
    <property type="match status" value="1"/>
</dbReference>
<feature type="domain" description="RING-type" evidence="10">
    <location>
        <begin position="362"/>
        <end position="417"/>
    </location>
</feature>
<dbReference type="Pfam" id="PF00176">
    <property type="entry name" value="SNF2-rel_dom"/>
    <property type="match status" value="1"/>
</dbReference>
<dbReference type="Gene3D" id="3.30.40.10">
    <property type="entry name" value="Zinc/RING finger domain, C3HC4 (zinc finger)"/>
    <property type="match status" value="1"/>
</dbReference>
<dbReference type="InterPro" id="IPR001650">
    <property type="entry name" value="Helicase_C-like"/>
</dbReference>
<keyword evidence="8" id="KW-0067">ATP-binding</keyword>
<dbReference type="PANTHER" id="PTHR45626:SF52">
    <property type="entry name" value="SINGLE-STRANDED DNA-DEPENDENT ATPASE (EUROFUNG)"/>
    <property type="match status" value="1"/>
</dbReference>
<evidence type="ECO:0000256" key="8">
    <source>
        <dbReference type="ARBA" id="ARBA00022840"/>
    </source>
</evidence>
<dbReference type="InterPro" id="IPR038718">
    <property type="entry name" value="SNF2-like_sf"/>
</dbReference>
<dbReference type="Proteomes" id="UP000250140">
    <property type="component" value="Unassembled WGS sequence"/>
</dbReference>
<keyword evidence="5" id="KW-0378">Hydrolase</keyword>
<dbReference type="InterPro" id="IPR013083">
    <property type="entry name" value="Znf_RING/FYVE/PHD"/>
</dbReference>
<evidence type="ECO:0000256" key="4">
    <source>
        <dbReference type="ARBA" id="ARBA00022771"/>
    </source>
</evidence>
<keyword evidence="14" id="KW-1185">Reference proteome</keyword>
<evidence type="ECO:0000313" key="14">
    <source>
        <dbReference type="Proteomes" id="UP000250140"/>
    </source>
</evidence>
<evidence type="ECO:0000259" key="10">
    <source>
        <dbReference type="PROSITE" id="PS50089"/>
    </source>
</evidence>
<dbReference type="CDD" id="cd18008">
    <property type="entry name" value="DEXDc_SHPRH-like"/>
    <property type="match status" value="1"/>
</dbReference>
<dbReference type="GO" id="GO:0008094">
    <property type="term" value="F:ATP-dependent activity, acting on DNA"/>
    <property type="evidence" value="ECO:0007669"/>
    <property type="project" value="TreeGrafter"/>
</dbReference>
<proteinExistence type="inferred from homology"/>
<dbReference type="PROSITE" id="PS51194">
    <property type="entry name" value="HELICASE_CTER"/>
    <property type="match status" value="1"/>
</dbReference>
<dbReference type="InterPro" id="IPR027417">
    <property type="entry name" value="P-loop_NTPase"/>
</dbReference>
<dbReference type="SMART" id="SM00490">
    <property type="entry name" value="HELICc"/>
    <property type="match status" value="1"/>
</dbReference>
<dbReference type="GO" id="GO:0005524">
    <property type="term" value="F:ATP binding"/>
    <property type="evidence" value="ECO:0007669"/>
    <property type="project" value="UniProtKB-KW"/>
</dbReference>
<dbReference type="PANTHER" id="PTHR45626">
    <property type="entry name" value="TRANSCRIPTION TERMINATION FACTOR 2-RELATED"/>
    <property type="match status" value="1"/>
</dbReference>
<keyword evidence="4 9" id="KW-0863">Zinc-finger</keyword>
<name>A0A8E2EPZ3_9PEZI</name>
<dbReference type="PROSITE" id="PS50089">
    <property type="entry name" value="ZF_RING_2"/>
    <property type="match status" value="1"/>
</dbReference>
<evidence type="ECO:0000256" key="7">
    <source>
        <dbReference type="ARBA" id="ARBA00022833"/>
    </source>
</evidence>
<keyword evidence="3" id="KW-0547">Nucleotide-binding</keyword>
<feature type="non-terminal residue" evidence="13">
    <location>
        <position position="593"/>
    </location>
</feature>
<keyword evidence="6" id="KW-0347">Helicase</keyword>
<dbReference type="Gene3D" id="3.40.50.10810">
    <property type="entry name" value="Tandem AAA-ATPase domain"/>
    <property type="match status" value="1"/>
</dbReference>
<accession>A0A8E2EPZ3</accession>
<comment type="similarity">
    <text evidence="1">Belongs to the SNF2/RAD54 helicase family.</text>
</comment>
<dbReference type="EMBL" id="KV750890">
    <property type="protein sequence ID" value="OCL02710.1"/>
    <property type="molecule type" value="Genomic_DNA"/>
</dbReference>
<reference evidence="13 14" key="1">
    <citation type="journal article" date="2016" name="Nat. Commun.">
        <title>Ectomycorrhizal ecology is imprinted in the genome of the dominant symbiotic fungus Cenococcum geophilum.</title>
        <authorList>
            <consortium name="DOE Joint Genome Institute"/>
            <person name="Peter M."/>
            <person name="Kohler A."/>
            <person name="Ohm R.A."/>
            <person name="Kuo A."/>
            <person name="Krutzmann J."/>
            <person name="Morin E."/>
            <person name="Arend M."/>
            <person name="Barry K.W."/>
            <person name="Binder M."/>
            <person name="Choi C."/>
            <person name="Clum A."/>
            <person name="Copeland A."/>
            <person name="Grisel N."/>
            <person name="Haridas S."/>
            <person name="Kipfer T."/>
            <person name="LaButti K."/>
            <person name="Lindquist E."/>
            <person name="Lipzen A."/>
            <person name="Maire R."/>
            <person name="Meier B."/>
            <person name="Mihaltcheva S."/>
            <person name="Molinier V."/>
            <person name="Murat C."/>
            <person name="Poggeler S."/>
            <person name="Quandt C.A."/>
            <person name="Sperisen C."/>
            <person name="Tritt A."/>
            <person name="Tisserant E."/>
            <person name="Crous P.W."/>
            <person name="Henrissat B."/>
            <person name="Nehls U."/>
            <person name="Egli S."/>
            <person name="Spatafora J.W."/>
            <person name="Grigoriev I.V."/>
            <person name="Martin F.M."/>
        </authorList>
    </citation>
    <scope>NUCLEOTIDE SEQUENCE [LARGE SCALE GENOMIC DNA]</scope>
    <source>
        <strain evidence="13 14">CBS 207.34</strain>
    </source>
</reference>
<evidence type="ECO:0000256" key="5">
    <source>
        <dbReference type="ARBA" id="ARBA00022801"/>
    </source>
</evidence>
<dbReference type="GO" id="GO:0008270">
    <property type="term" value="F:zinc ion binding"/>
    <property type="evidence" value="ECO:0007669"/>
    <property type="project" value="UniProtKB-KW"/>
</dbReference>
<dbReference type="InterPro" id="IPR049730">
    <property type="entry name" value="SNF2/RAD54-like_C"/>
</dbReference>
<dbReference type="OrthoDB" id="448448at2759"/>
<dbReference type="SUPFAM" id="SSF52540">
    <property type="entry name" value="P-loop containing nucleoside triphosphate hydrolases"/>
    <property type="match status" value="2"/>
</dbReference>
<feature type="domain" description="Helicase ATP-binding" evidence="11">
    <location>
        <begin position="45"/>
        <end position="224"/>
    </location>
</feature>
<evidence type="ECO:0000256" key="9">
    <source>
        <dbReference type="PROSITE-ProRule" id="PRU00175"/>
    </source>
</evidence>
<protein>
    <submittedName>
        <fullName evidence="13">Uncharacterized protein</fullName>
    </submittedName>
</protein>
<evidence type="ECO:0000256" key="3">
    <source>
        <dbReference type="ARBA" id="ARBA00022741"/>
    </source>
</evidence>
<evidence type="ECO:0000256" key="2">
    <source>
        <dbReference type="ARBA" id="ARBA00022723"/>
    </source>
</evidence>
<dbReference type="InterPro" id="IPR014001">
    <property type="entry name" value="Helicase_ATP-bd"/>
</dbReference>
<dbReference type="Pfam" id="PF00271">
    <property type="entry name" value="Helicase_C"/>
    <property type="match status" value="1"/>
</dbReference>
<dbReference type="PROSITE" id="PS51192">
    <property type="entry name" value="HELICASE_ATP_BIND_1"/>
    <property type="match status" value="1"/>
</dbReference>
<dbReference type="GO" id="GO:0016787">
    <property type="term" value="F:hydrolase activity"/>
    <property type="evidence" value="ECO:0007669"/>
    <property type="project" value="UniProtKB-KW"/>
</dbReference>
<dbReference type="SMART" id="SM00487">
    <property type="entry name" value="DEXDc"/>
    <property type="match status" value="1"/>
</dbReference>
<dbReference type="AlphaFoldDB" id="A0A8E2EPZ3"/>
<sequence>QKEGVDYIKRREAGIVSSTTSLWKLDQNDAQGSFYQHVITGVRRSKSPPSPLGGILADEMGLGKSLTILSSIVGSLSKAELFSQSGTRSQKRAAKTTLVVVPSVLLIDGWIQEVQKHVFPNILKFYKYHGPKRETDFTKLRDFDIVFTTYATIAAEFCKGASVIHQLEYYRLVLDEAHSIRHQETKQFRAVSTISAKFRWCLTGTPIQNSLCDLGALIKFLRIPHLETAGAFRYYITDPIESGDRTGFDNLRHLLKSICLRRTSGILGFPKPTMNTYLLELSDMENQEYLSAGEAYREEIDKAISRRHHFDAYSGILQAILRLRWLCTHGTHRDISRRLYGALPSDPDEVIALLQQSDDAVCTYCSCDVPSIGEPNDPLSGSLIVCSHIFCADCLPQYKADFGKAGKGSKVKCPVCNRMIGKAFLAPKTAINSQLKSESSSPRSPAPFSDYDIDSATSTKVSKLIQDIGSHLHTDKSIVFSAWKKSLDLVARLLAAKNILFTTIDGSLSLPHRSKVLLNFQKDPEIKILLMTLGTGAVGLNLTIASRIHILEPQWNPSVENQAIGRAVRLGQERQVTIIRYIMKNTVEEVSIA</sequence>
<dbReference type="InterPro" id="IPR000330">
    <property type="entry name" value="SNF2_N"/>
</dbReference>
<evidence type="ECO:0000313" key="13">
    <source>
        <dbReference type="EMBL" id="OCL02710.1"/>
    </source>
</evidence>
<dbReference type="CDD" id="cd18793">
    <property type="entry name" value="SF2_C_SNF"/>
    <property type="match status" value="1"/>
</dbReference>
<keyword evidence="2" id="KW-0479">Metal-binding</keyword>
<evidence type="ECO:0000256" key="1">
    <source>
        <dbReference type="ARBA" id="ARBA00007025"/>
    </source>
</evidence>
<dbReference type="Gene3D" id="3.40.50.300">
    <property type="entry name" value="P-loop containing nucleotide triphosphate hydrolases"/>
    <property type="match status" value="1"/>
</dbReference>
<feature type="domain" description="Helicase C-terminal" evidence="12">
    <location>
        <begin position="464"/>
        <end position="593"/>
    </location>
</feature>
<dbReference type="InterPro" id="IPR050628">
    <property type="entry name" value="SNF2_RAD54_helicase_TF"/>
</dbReference>
<dbReference type="InterPro" id="IPR017907">
    <property type="entry name" value="Znf_RING_CS"/>
</dbReference>
<evidence type="ECO:0000256" key="6">
    <source>
        <dbReference type="ARBA" id="ARBA00022806"/>
    </source>
</evidence>
<evidence type="ECO:0000259" key="11">
    <source>
        <dbReference type="PROSITE" id="PS51192"/>
    </source>
</evidence>
<gene>
    <name evidence="13" type="ORF">AOQ84DRAFT_304166</name>
</gene>
<organism evidence="13 14">
    <name type="scientific">Glonium stellatum</name>
    <dbReference type="NCBI Taxonomy" id="574774"/>
    <lineage>
        <taxon>Eukaryota</taxon>
        <taxon>Fungi</taxon>
        <taxon>Dikarya</taxon>
        <taxon>Ascomycota</taxon>
        <taxon>Pezizomycotina</taxon>
        <taxon>Dothideomycetes</taxon>
        <taxon>Pleosporomycetidae</taxon>
        <taxon>Gloniales</taxon>
        <taxon>Gloniaceae</taxon>
        <taxon>Glonium</taxon>
    </lineage>
</organism>
<evidence type="ECO:0000259" key="12">
    <source>
        <dbReference type="PROSITE" id="PS51194"/>
    </source>
</evidence>
<dbReference type="InterPro" id="IPR001841">
    <property type="entry name" value="Znf_RING"/>
</dbReference>
<dbReference type="GO" id="GO:0006281">
    <property type="term" value="P:DNA repair"/>
    <property type="evidence" value="ECO:0007669"/>
    <property type="project" value="TreeGrafter"/>
</dbReference>
<dbReference type="GO" id="GO:0005634">
    <property type="term" value="C:nucleus"/>
    <property type="evidence" value="ECO:0007669"/>
    <property type="project" value="TreeGrafter"/>
</dbReference>
<keyword evidence="7" id="KW-0862">Zinc</keyword>
<dbReference type="GO" id="GO:0004386">
    <property type="term" value="F:helicase activity"/>
    <property type="evidence" value="ECO:0007669"/>
    <property type="project" value="UniProtKB-KW"/>
</dbReference>
<dbReference type="SUPFAM" id="SSF57850">
    <property type="entry name" value="RING/U-box"/>
    <property type="match status" value="1"/>
</dbReference>